<feature type="compositionally biased region" description="Basic residues" evidence="1">
    <location>
        <begin position="39"/>
        <end position="49"/>
    </location>
</feature>
<feature type="compositionally biased region" description="Acidic residues" evidence="1">
    <location>
        <begin position="65"/>
        <end position="74"/>
    </location>
</feature>
<sequence length="100" mass="11230">MTAVSVKYVRSFLWSAGRVLRTVLRPAHALGCYTSHHKAMVSAPRRHQGKTSGEADGSGCRALQGEEEEEEEEKELMGRVKGLHTHTFIYQRLSPRHVLS</sequence>
<keyword evidence="3" id="KW-1185">Reference proteome</keyword>
<dbReference type="Proteomes" id="UP000324222">
    <property type="component" value="Unassembled WGS sequence"/>
</dbReference>
<feature type="region of interest" description="Disordered" evidence="1">
    <location>
        <begin position="39"/>
        <end position="74"/>
    </location>
</feature>
<evidence type="ECO:0000256" key="1">
    <source>
        <dbReference type="SAM" id="MobiDB-lite"/>
    </source>
</evidence>
<gene>
    <name evidence="2" type="ORF">E2C01_026445</name>
</gene>
<comment type="caution">
    <text evidence="2">The sequence shown here is derived from an EMBL/GenBank/DDBJ whole genome shotgun (WGS) entry which is preliminary data.</text>
</comment>
<reference evidence="2 3" key="1">
    <citation type="submission" date="2019-05" db="EMBL/GenBank/DDBJ databases">
        <title>Another draft genome of Portunus trituberculatus and its Hox gene families provides insights of decapod evolution.</title>
        <authorList>
            <person name="Jeong J.-H."/>
            <person name="Song I."/>
            <person name="Kim S."/>
            <person name="Choi T."/>
            <person name="Kim D."/>
            <person name="Ryu S."/>
            <person name="Kim W."/>
        </authorList>
    </citation>
    <scope>NUCLEOTIDE SEQUENCE [LARGE SCALE GENOMIC DNA]</scope>
    <source>
        <tissue evidence="2">Muscle</tissue>
    </source>
</reference>
<accession>A0A5B7EJ72</accession>
<organism evidence="2 3">
    <name type="scientific">Portunus trituberculatus</name>
    <name type="common">Swimming crab</name>
    <name type="synonym">Neptunus trituberculatus</name>
    <dbReference type="NCBI Taxonomy" id="210409"/>
    <lineage>
        <taxon>Eukaryota</taxon>
        <taxon>Metazoa</taxon>
        <taxon>Ecdysozoa</taxon>
        <taxon>Arthropoda</taxon>
        <taxon>Crustacea</taxon>
        <taxon>Multicrustacea</taxon>
        <taxon>Malacostraca</taxon>
        <taxon>Eumalacostraca</taxon>
        <taxon>Eucarida</taxon>
        <taxon>Decapoda</taxon>
        <taxon>Pleocyemata</taxon>
        <taxon>Brachyura</taxon>
        <taxon>Eubrachyura</taxon>
        <taxon>Portunoidea</taxon>
        <taxon>Portunidae</taxon>
        <taxon>Portuninae</taxon>
        <taxon>Portunus</taxon>
    </lineage>
</organism>
<dbReference type="AlphaFoldDB" id="A0A5B7EJ72"/>
<evidence type="ECO:0000313" key="3">
    <source>
        <dbReference type="Proteomes" id="UP000324222"/>
    </source>
</evidence>
<protein>
    <submittedName>
        <fullName evidence="2">Uncharacterized protein</fullName>
    </submittedName>
</protein>
<proteinExistence type="predicted"/>
<name>A0A5B7EJ72_PORTR</name>
<dbReference type="EMBL" id="VSRR010002760">
    <property type="protein sequence ID" value="MPC33103.1"/>
    <property type="molecule type" value="Genomic_DNA"/>
</dbReference>
<evidence type="ECO:0000313" key="2">
    <source>
        <dbReference type="EMBL" id="MPC33103.1"/>
    </source>
</evidence>